<comment type="caution">
    <text evidence="1">The sequence shown here is derived from an EMBL/GenBank/DDBJ whole genome shotgun (WGS) entry which is preliminary data.</text>
</comment>
<gene>
    <name evidence="1" type="ORF">GJR99_17025</name>
</gene>
<evidence type="ECO:0000313" key="2">
    <source>
        <dbReference type="Proteomes" id="UP000443423"/>
    </source>
</evidence>
<dbReference type="AlphaFoldDB" id="A0A6A8GB86"/>
<sequence>MNRRRIVLTDTWPVEDERDENRYPFHVSTVRKRINPVSDDVHAIQQCHLTQAVLPLPITERQMWIFSIQDHLVDVQRSNLRRP</sequence>
<protein>
    <submittedName>
        <fullName evidence="1">Uncharacterized protein</fullName>
    </submittedName>
</protein>
<dbReference type="Proteomes" id="UP000443423">
    <property type="component" value="Unassembled WGS sequence"/>
</dbReference>
<proteinExistence type="predicted"/>
<evidence type="ECO:0000313" key="1">
    <source>
        <dbReference type="EMBL" id="MRW98271.1"/>
    </source>
</evidence>
<organism evidence="1 2">
    <name type="scientific">Haloferax marinum</name>
    <dbReference type="NCBI Taxonomy" id="2666143"/>
    <lineage>
        <taxon>Archaea</taxon>
        <taxon>Methanobacteriati</taxon>
        <taxon>Methanobacteriota</taxon>
        <taxon>Stenosarchaea group</taxon>
        <taxon>Halobacteria</taxon>
        <taxon>Halobacteriales</taxon>
        <taxon>Haloferacaceae</taxon>
        <taxon>Haloferax</taxon>
    </lineage>
</organism>
<name>A0A6A8GB86_9EURY</name>
<keyword evidence="2" id="KW-1185">Reference proteome</keyword>
<reference evidence="1 2" key="1">
    <citation type="submission" date="2019-11" db="EMBL/GenBank/DDBJ databases">
        <title>Whole genome sequence of Haloferax sp. MBLA0078.</title>
        <authorList>
            <person name="Seo M.-J."/>
            <person name="Cho E.-S."/>
        </authorList>
    </citation>
    <scope>NUCLEOTIDE SEQUENCE [LARGE SCALE GENOMIC DNA]</scope>
    <source>
        <strain evidence="1 2">MBLA0078</strain>
    </source>
</reference>
<dbReference type="EMBL" id="WKJQ01000003">
    <property type="protein sequence ID" value="MRW98271.1"/>
    <property type="molecule type" value="Genomic_DNA"/>
</dbReference>
<accession>A0A6A8GB86</accession>